<gene>
    <name evidence="3" type="ORF">E4U09_005064</name>
</gene>
<proteinExistence type="predicted"/>
<dbReference type="PANTHER" id="PTHR39607">
    <property type="entry name" value="XANTHOCILLIN BIOSYNTHESIS CLUSTER TRANSCRIPTION FACTOR XANC-RELATED"/>
    <property type="match status" value="1"/>
</dbReference>
<feature type="compositionally biased region" description="Low complexity" evidence="1">
    <location>
        <begin position="23"/>
        <end position="37"/>
    </location>
</feature>
<feature type="compositionally biased region" description="Polar residues" evidence="1">
    <location>
        <begin position="134"/>
        <end position="158"/>
    </location>
</feature>
<dbReference type="EMBL" id="SRRH01000414">
    <property type="protein sequence ID" value="KAG6289327.1"/>
    <property type="molecule type" value="Genomic_DNA"/>
</dbReference>
<dbReference type="PANTHER" id="PTHR39607:SF1">
    <property type="entry name" value="B-ZIP TRANSCRIPTION FACTOR (EUROFUNG)"/>
    <property type="match status" value="1"/>
</dbReference>
<feature type="compositionally biased region" description="Basic residues" evidence="1">
    <location>
        <begin position="122"/>
        <end position="133"/>
    </location>
</feature>
<organism evidence="3 4">
    <name type="scientific">Claviceps aff. purpurea</name>
    <dbReference type="NCBI Taxonomy" id="1967640"/>
    <lineage>
        <taxon>Eukaryota</taxon>
        <taxon>Fungi</taxon>
        <taxon>Dikarya</taxon>
        <taxon>Ascomycota</taxon>
        <taxon>Pezizomycotina</taxon>
        <taxon>Sordariomycetes</taxon>
        <taxon>Hypocreomycetidae</taxon>
        <taxon>Hypocreales</taxon>
        <taxon>Clavicipitaceae</taxon>
        <taxon>Claviceps</taxon>
    </lineage>
</organism>
<dbReference type="GO" id="GO:0003700">
    <property type="term" value="F:DNA-binding transcription factor activity"/>
    <property type="evidence" value="ECO:0007669"/>
    <property type="project" value="InterPro"/>
</dbReference>
<evidence type="ECO:0000313" key="3">
    <source>
        <dbReference type="EMBL" id="KAG6289327.1"/>
    </source>
</evidence>
<feature type="compositionally biased region" description="Low complexity" evidence="1">
    <location>
        <begin position="94"/>
        <end position="120"/>
    </location>
</feature>
<dbReference type="AlphaFoldDB" id="A0A9P7QER5"/>
<feature type="compositionally biased region" description="Basic and acidic residues" evidence="1">
    <location>
        <begin position="71"/>
        <end position="81"/>
    </location>
</feature>
<evidence type="ECO:0000313" key="4">
    <source>
        <dbReference type="Proteomes" id="UP000707071"/>
    </source>
</evidence>
<evidence type="ECO:0000259" key="2">
    <source>
        <dbReference type="PROSITE" id="PS00036"/>
    </source>
</evidence>
<evidence type="ECO:0000256" key="1">
    <source>
        <dbReference type="SAM" id="MobiDB-lite"/>
    </source>
</evidence>
<reference evidence="3 4" key="1">
    <citation type="journal article" date="2020" name="bioRxiv">
        <title>Whole genome comparisons of ergot fungi reveals the divergence and evolution of species within the genus Claviceps are the result of varying mechanisms driving genome evolution and host range expansion.</title>
        <authorList>
            <person name="Wyka S.A."/>
            <person name="Mondo S.J."/>
            <person name="Liu M."/>
            <person name="Dettman J."/>
            <person name="Nalam V."/>
            <person name="Broders K.D."/>
        </authorList>
    </citation>
    <scope>NUCLEOTIDE SEQUENCE [LARGE SCALE GENOMIC DNA]</scope>
    <source>
        <strain evidence="3 4">Clav52</strain>
    </source>
</reference>
<feature type="compositionally biased region" description="Polar residues" evidence="1">
    <location>
        <begin position="1"/>
        <end position="11"/>
    </location>
</feature>
<dbReference type="CDD" id="cd14688">
    <property type="entry name" value="bZIP_YAP"/>
    <property type="match status" value="1"/>
</dbReference>
<feature type="domain" description="BZIP" evidence="2">
    <location>
        <begin position="52"/>
        <end position="67"/>
    </location>
</feature>
<dbReference type="Gene3D" id="1.20.5.170">
    <property type="match status" value="1"/>
</dbReference>
<protein>
    <recommendedName>
        <fullName evidence="2">BZIP domain-containing protein</fullName>
    </recommendedName>
</protein>
<accession>A0A9P7QER5</accession>
<dbReference type="InterPro" id="IPR046347">
    <property type="entry name" value="bZIP_sf"/>
</dbReference>
<feature type="compositionally biased region" description="Basic and acidic residues" evidence="1">
    <location>
        <begin position="38"/>
        <end position="54"/>
    </location>
</feature>
<name>A0A9P7QER5_9HYPO</name>
<dbReference type="PROSITE" id="PS00036">
    <property type="entry name" value="BZIP_BASIC"/>
    <property type="match status" value="1"/>
</dbReference>
<dbReference type="InterPro" id="IPR052635">
    <property type="entry name" value="Sec_Metab_Biosynth_Reg"/>
</dbReference>
<dbReference type="Proteomes" id="UP000707071">
    <property type="component" value="Unassembled WGS sequence"/>
</dbReference>
<dbReference type="InterPro" id="IPR004827">
    <property type="entry name" value="bZIP"/>
</dbReference>
<feature type="region of interest" description="Disordered" evidence="1">
    <location>
        <begin position="1"/>
        <end position="163"/>
    </location>
</feature>
<keyword evidence="4" id="KW-1185">Reference proteome</keyword>
<dbReference type="SUPFAM" id="SSF57959">
    <property type="entry name" value="Leucine zipper domain"/>
    <property type="match status" value="1"/>
</dbReference>
<sequence length="312" mass="34025">MSMFSMSQQGYAYSPPQPSPTRQFSGQGTSSAFSSSAHADEDWTKISDLAERRRIQNRIAQRNYRKKLKRRLEDLERRAGSSDDGEPEQKPPVTDTSTDATAPSTWPSSTNSSANSSGTTFKTKRQSTHKARRSSPTPRVTDSNPALSAKQMSVSHHGQCTPPMDTGEEMGFTSVFDSREGSHTPPMFSYTTYPAPDELLMDPYASVQPYPSIANADPYSNYLLSSDLPAIDHFNESIKQCEDTLNPYLDYNYSSSGGGSVDANMAGYYDSSNAHTPSLSHSYATSNACSEAGYEYPATPLSMPGSPGMVSM</sequence>
<comment type="caution">
    <text evidence="3">The sequence shown here is derived from an EMBL/GenBank/DDBJ whole genome shotgun (WGS) entry which is preliminary data.</text>
</comment>